<dbReference type="GO" id="GO:0005634">
    <property type="term" value="C:nucleus"/>
    <property type="evidence" value="ECO:0007669"/>
    <property type="project" value="TreeGrafter"/>
</dbReference>
<keyword evidence="2" id="KW-1185">Reference proteome</keyword>
<evidence type="ECO:0000313" key="1">
    <source>
        <dbReference type="EMBL" id="EIW86017.1"/>
    </source>
</evidence>
<dbReference type="GO" id="GO:0005829">
    <property type="term" value="C:cytosol"/>
    <property type="evidence" value="ECO:0007669"/>
    <property type="project" value="TreeGrafter"/>
</dbReference>
<dbReference type="AlphaFoldDB" id="A0A5M3N436"/>
<dbReference type="SUPFAM" id="SSF52317">
    <property type="entry name" value="Class I glutamine amidotransferase-like"/>
    <property type="match status" value="1"/>
</dbReference>
<protein>
    <recommendedName>
        <fullName evidence="3">Class I glutamine amidotransferase-like protein</fullName>
    </recommendedName>
</protein>
<dbReference type="Gene3D" id="3.40.50.880">
    <property type="match status" value="1"/>
</dbReference>
<dbReference type="PANTHER" id="PTHR42695">
    <property type="entry name" value="GLUTAMINE AMIDOTRANSFERASE YLR126C-RELATED"/>
    <property type="match status" value="1"/>
</dbReference>
<accession>A0A5M3N436</accession>
<dbReference type="GeneID" id="19204442"/>
<proteinExistence type="predicted"/>
<dbReference type="EMBL" id="JH711573">
    <property type="protein sequence ID" value="EIW86017.1"/>
    <property type="molecule type" value="Genomic_DNA"/>
</dbReference>
<evidence type="ECO:0000313" key="2">
    <source>
        <dbReference type="Proteomes" id="UP000053558"/>
    </source>
</evidence>
<organism evidence="1 2">
    <name type="scientific">Coniophora puteana (strain RWD-64-598)</name>
    <name type="common">Brown rot fungus</name>
    <dbReference type="NCBI Taxonomy" id="741705"/>
    <lineage>
        <taxon>Eukaryota</taxon>
        <taxon>Fungi</taxon>
        <taxon>Dikarya</taxon>
        <taxon>Basidiomycota</taxon>
        <taxon>Agaricomycotina</taxon>
        <taxon>Agaricomycetes</taxon>
        <taxon>Agaricomycetidae</taxon>
        <taxon>Boletales</taxon>
        <taxon>Coniophorineae</taxon>
        <taxon>Coniophoraceae</taxon>
        <taxon>Coniophora</taxon>
    </lineage>
</organism>
<sequence>MSAQHQTSATTEAASLPHLPGLPFPHIPQIALINCDDTKQEFIDKFGTVPQIFYDLLRHYLGSFFPLPGKNFGDGVASQSGLSEEDEEIIKKRGIPLDPLKWFGFHRFDAQKGQLPKLNGSVKYDCIILSGSSSSVNDEDKWIYRLSDLIYEVAIGHPNIRLVGVCFGHQLLCKVLYAPSVHVGPGVWEVGPYAVQLNGTGTSLFGGLGTLNLEMFHAEAVFTKSFEIHFQHLREKITAHFRSSSDTPSQGAASILKPVNPFKPTIWGSTEGTACQGTVIFYPKDHGLNYVGQTLGRRSDARVRVLTMQGHPELTQDMAKLLLDLFSKPGEGKEAIPPEVAEEARLRIASWKGTLDWVRVTRAIWAVASGTSFNDMRLLLLHRPGQK</sequence>
<dbReference type="InterPro" id="IPR044992">
    <property type="entry name" value="ChyE-like"/>
</dbReference>
<dbReference type="OrthoDB" id="92161at2759"/>
<evidence type="ECO:0008006" key="3">
    <source>
        <dbReference type="Google" id="ProtNLM"/>
    </source>
</evidence>
<dbReference type="Proteomes" id="UP000053558">
    <property type="component" value="Unassembled WGS sequence"/>
</dbReference>
<gene>
    <name evidence="1" type="ORF">CONPUDRAFT_160909</name>
</gene>
<dbReference type="PANTHER" id="PTHR42695:SF5">
    <property type="entry name" value="GLUTAMINE AMIDOTRANSFERASE YLR126C-RELATED"/>
    <property type="match status" value="1"/>
</dbReference>
<reference evidence="2" key="1">
    <citation type="journal article" date="2012" name="Science">
        <title>The Paleozoic origin of enzymatic lignin decomposition reconstructed from 31 fungal genomes.</title>
        <authorList>
            <person name="Floudas D."/>
            <person name="Binder M."/>
            <person name="Riley R."/>
            <person name="Barry K."/>
            <person name="Blanchette R.A."/>
            <person name="Henrissat B."/>
            <person name="Martinez A.T."/>
            <person name="Otillar R."/>
            <person name="Spatafora J.W."/>
            <person name="Yadav J.S."/>
            <person name="Aerts A."/>
            <person name="Benoit I."/>
            <person name="Boyd A."/>
            <person name="Carlson A."/>
            <person name="Copeland A."/>
            <person name="Coutinho P.M."/>
            <person name="de Vries R.P."/>
            <person name="Ferreira P."/>
            <person name="Findley K."/>
            <person name="Foster B."/>
            <person name="Gaskell J."/>
            <person name="Glotzer D."/>
            <person name="Gorecki P."/>
            <person name="Heitman J."/>
            <person name="Hesse C."/>
            <person name="Hori C."/>
            <person name="Igarashi K."/>
            <person name="Jurgens J.A."/>
            <person name="Kallen N."/>
            <person name="Kersten P."/>
            <person name="Kohler A."/>
            <person name="Kuees U."/>
            <person name="Kumar T.K.A."/>
            <person name="Kuo A."/>
            <person name="LaButti K."/>
            <person name="Larrondo L.F."/>
            <person name="Lindquist E."/>
            <person name="Ling A."/>
            <person name="Lombard V."/>
            <person name="Lucas S."/>
            <person name="Lundell T."/>
            <person name="Martin R."/>
            <person name="McLaughlin D.J."/>
            <person name="Morgenstern I."/>
            <person name="Morin E."/>
            <person name="Murat C."/>
            <person name="Nagy L.G."/>
            <person name="Nolan M."/>
            <person name="Ohm R.A."/>
            <person name="Patyshakuliyeva A."/>
            <person name="Rokas A."/>
            <person name="Ruiz-Duenas F.J."/>
            <person name="Sabat G."/>
            <person name="Salamov A."/>
            <person name="Samejima M."/>
            <person name="Schmutz J."/>
            <person name="Slot J.C."/>
            <person name="St John F."/>
            <person name="Stenlid J."/>
            <person name="Sun H."/>
            <person name="Sun S."/>
            <person name="Syed K."/>
            <person name="Tsang A."/>
            <person name="Wiebenga A."/>
            <person name="Young D."/>
            <person name="Pisabarro A."/>
            <person name="Eastwood D.C."/>
            <person name="Martin F."/>
            <person name="Cullen D."/>
            <person name="Grigoriev I.V."/>
            <person name="Hibbett D.S."/>
        </authorList>
    </citation>
    <scope>NUCLEOTIDE SEQUENCE [LARGE SCALE GENOMIC DNA]</scope>
    <source>
        <strain evidence="2">RWD-64-598 SS2</strain>
    </source>
</reference>
<name>A0A5M3N436_CONPW</name>
<comment type="caution">
    <text evidence="1">The sequence shown here is derived from an EMBL/GenBank/DDBJ whole genome shotgun (WGS) entry which is preliminary data.</text>
</comment>
<dbReference type="InterPro" id="IPR029062">
    <property type="entry name" value="Class_I_gatase-like"/>
</dbReference>
<dbReference type="KEGG" id="cput:CONPUDRAFT_160909"/>
<dbReference type="RefSeq" id="XP_007762984.1">
    <property type="nucleotide sequence ID" value="XM_007764794.1"/>
</dbReference>